<organism evidence="2 3">
    <name type="scientific">Cladobotryum mycophilum</name>
    <dbReference type="NCBI Taxonomy" id="491253"/>
    <lineage>
        <taxon>Eukaryota</taxon>
        <taxon>Fungi</taxon>
        <taxon>Dikarya</taxon>
        <taxon>Ascomycota</taxon>
        <taxon>Pezizomycotina</taxon>
        <taxon>Sordariomycetes</taxon>
        <taxon>Hypocreomycetidae</taxon>
        <taxon>Hypocreales</taxon>
        <taxon>Hypocreaceae</taxon>
        <taxon>Cladobotryum</taxon>
    </lineage>
</organism>
<comment type="similarity">
    <text evidence="1">Belongs to the asaB hydroxylase/desaturase family.</text>
</comment>
<keyword evidence="3" id="KW-1185">Reference proteome</keyword>
<sequence length="280" mass="31912">MEDPIIATLRYAQADNEALINEKAYILNYPTPPEIPKSNFNIDFFPGIKVHNLRTASLKWDDNGLAIAKLPSCMSKEDFDEEDKIEKLYLPAVHSCILDTLGAQEVCIFDYMIRKREPAFPYQAKTKDSAPQPALSAHVDYTTDEIRGRVEKYFKDKAEEYGQRHFQIVNVWKPLVGPLRDYPMAYCDAKTMNPQTDLLAVDEVFPTVANEVYQVLYNPNHKWYYIPDQLDTEVAIFAGYDSKTGQSLSVPHCSFDLGENSSGGPRQSIEVRAFVFYGDK</sequence>
<reference evidence="2 3" key="1">
    <citation type="submission" date="2024-01" db="EMBL/GenBank/DDBJ databases">
        <title>Complete genome of Cladobotryum mycophilum ATHUM6906.</title>
        <authorList>
            <person name="Christinaki A.C."/>
            <person name="Myridakis A.I."/>
            <person name="Kouvelis V.N."/>
        </authorList>
    </citation>
    <scope>NUCLEOTIDE SEQUENCE [LARGE SCALE GENOMIC DNA]</scope>
    <source>
        <strain evidence="2 3">ATHUM6906</strain>
    </source>
</reference>
<gene>
    <name evidence="2" type="ORF">PT974_12338</name>
</gene>
<evidence type="ECO:0000256" key="1">
    <source>
        <dbReference type="ARBA" id="ARBA00023604"/>
    </source>
</evidence>
<accession>A0ABR0S7U4</accession>
<name>A0ABR0S7U4_9HYPO</name>
<evidence type="ECO:0000313" key="2">
    <source>
        <dbReference type="EMBL" id="KAK5988198.1"/>
    </source>
</evidence>
<dbReference type="Proteomes" id="UP001338125">
    <property type="component" value="Unassembled WGS sequence"/>
</dbReference>
<dbReference type="PANTHER" id="PTHR34598">
    <property type="entry name" value="BLL6449 PROTEIN"/>
    <property type="match status" value="1"/>
</dbReference>
<dbReference type="PANTHER" id="PTHR34598:SF3">
    <property type="entry name" value="OXIDOREDUCTASE AN1597"/>
    <property type="match status" value="1"/>
</dbReference>
<comment type="caution">
    <text evidence="2">The sequence shown here is derived from an EMBL/GenBank/DDBJ whole genome shotgun (WGS) entry which is preliminary data.</text>
</comment>
<dbReference type="NCBIfam" id="NF041278">
    <property type="entry name" value="CmcJ_NvfI_EfuI"/>
    <property type="match status" value="1"/>
</dbReference>
<protein>
    <submittedName>
        <fullName evidence="2">Fe(II)/2-oxoglutarate-dependent dioxygenase nvfI-like protein</fullName>
    </submittedName>
</protein>
<dbReference type="EMBL" id="JAVFKD010000016">
    <property type="protein sequence ID" value="KAK5988198.1"/>
    <property type="molecule type" value="Genomic_DNA"/>
</dbReference>
<evidence type="ECO:0000313" key="3">
    <source>
        <dbReference type="Proteomes" id="UP001338125"/>
    </source>
</evidence>
<proteinExistence type="inferred from homology"/>
<dbReference type="InterPro" id="IPR044053">
    <property type="entry name" value="AsaB-like"/>
</dbReference>